<evidence type="ECO:0000313" key="2">
    <source>
        <dbReference type="EMBL" id="SFK04725.1"/>
    </source>
</evidence>
<keyword evidence="4" id="KW-1185">Reference proteome</keyword>
<reference evidence="2" key="1">
    <citation type="submission" date="2016-10" db="EMBL/GenBank/DDBJ databases">
        <authorList>
            <person name="de Groot N.N."/>
        </authorList>
    </citation>
    <scope>NUCLEOTIDE SEQUENCE [LARGE SCALE GENOMIC DNA]</scope>
    <source>
        <strain evidence="2">DSM 17908</strain>
    </source>
</reference>
<sequence length="73" mass="8298">MAGAVLTPAFYILSSFKLRLCCSTLKSIGYRKITAVTTALFVLDINKYLMMASVLDWPYRNVLPERWPRLPAT</sequence>
<gene>
    <name evidence="2" type="ORF">SAMN05421680_12538</name>
    <name evidence="1" type="ORF">Xmau_04134</name>
</gene>
<name>A0A1I3WB30_9GAMM</name>
<reference evidence="1 4" key="3">
    <citation type="journal article" date="2017" name="Nat. Microbiol.">
        <title>Natural product diversity associated with the nematode symbionts Photorhabdus and Xenorhabdus.</title>
        <authorList>
            <person name="Tobias N.J."/>
            <person name="Wolff H."/>
            <person name="Djahanschiri B."/>
            <person name="Grundmann F."/>
            <person name="Kronenwerth M."/>
            <person name="Shi Y.M."/>
            <person name="Simonyi S."/>
            <person name="Grun P."/>
            <person name="Shapiro-Ilan D."/>
            <person name="Pidot S.J."/>
            <person name="Stinear T.P."/>
            <person name="Ebersberger I."/>
            <person name="Bode H.B."/>
        </authorList>
    </citation>
    <scope>NUCLEOTIDE SEQUENCE [LARGE SCALE GENOMIC DNA]</scope>
    <source>
        <strain evidence="1 4">DSM 17908</strain>
    </source>
</reference>
<dbReference type="Proteomes" id="UP000198919">
    <property type="component" value="Unassembled WGS sequence"/>
</dbReference>
<evidence type="ECO:0000313" key="4">
    <source>
        <dbReference type="Proteomes" id="UP000224607"/>
    </source>
</evidence>
<dbReference type="Proteomes" id="UP000224607">
    <property type="component" value="Unassembled WGS sequence"/>
</dbReference>
<evidence type="ECO:0000313" key="3">
    <source>
        <dbReference type="Proteomes" id="UP000198919"/>
    </source>
</evidence>
<organism evidence="2 3">
    <name type="scientific">Xenorhabdus mauleonii</name>
    <dbReference type="NCBI Taxonomy" id="351675"/>
    <lineage>
        <taxon>Bacteria</taxon>
        <taxon>Pseudomonadati</taxon>
        <taxon>Pseudomonadota</taxon>
        <taxon>Gammaproteobacteria</taxon>
        <taxon>Enterobacterales</taxon>
        <taxon>Morganellaceae</taxon>
        <taxon>Xenorhabdus</taxon>
    </lineage>
</organism>
<evidence type="ECO:0000313" key="1">
    <source>
        <dbReference type="EMBL" id="PHM36770.1"/>
    </source>
</evidence>
<dbReference type="AlphaFoldDB" id="A0A1I3WB30"/>
<proteinExistence type="predicted"/>
<dbReference type="EMBL" id="FORG01000025">
    <property type="protein sequence ID" value="SFK04725.1"/>
    <property type="molecule type" value="Genomic_DNA"/>
</dbReference>
<dbReference type="EMBL" id="NITY01000025">
    <property type="protein sequence ID" value="PHM36770.1"/>
    <property type="molecule type" value="Genomic_DNA"/>
</dbReference>
<protein>
    <submittedName>
        <fullName evidence="2">Uncharacterized protein</fullName>
    </submittedName>
</protein>
<reference evidence="3" key="2">
    <citation type="submission" date="2016-10" db="EMBL/GenBank/DDBJ databases">
        <authorList>
            <person name="Varghese N."/>
            <person name="Submissions S."/>
        </authorList>
    </citation>
    <scope>NUCLEOTIDE SEQUENCE [LARGE SCALE GENOMIC DNA]</scope>
    <source>
        <strain evidence="3">DSM 17908</strain>
    </source>
</reference>
<accession>A0A1I3WB30</accession>